<feature type="transmembrane region" description="Helical" evidence="7">
    <location>
        <begin position="133"/>
        <end position="154"/>
    </location>
</feature>
<evidence type="ECO:0000256" key="7">
    <source>
        <dbReference type="SAM" id="Phobius"/>
    </source>
</evidence>
<dbReference type="Proteomes" id="UP000597761">
    <property type="component" value="Unassembled WGS sequence"/>
</dbReference>
<evidence type="ECO:0000256" key="1">
    <source>
        <dbReference type="ARBA" id="ARBA00004651"/>
    </source>
</evidence>
<name>A0ABQ1PAK8_9MICC</name>
<dbReference type="PANTHER" id="PTHR42709">
    <property type="entry name" value="ALKALINE PHOSPHATASE LIKE PROTEIN"/>
    <property type="match status" value="1"/>
</dbReference>
<feature type="transmembrane region" description="Helical" evidence="7">
    <location>
        <begin position="47"/>
        <end position="68"/>
    </location>
</feature>
<dbReference type="InterPro" id="IPR032816">
    <property type="entry name" value="VTT_dom"/>
</dbReference>
<dbReference type="EMBL" id="BMJI01000008">
    <property type="protein sequence ID" value="GGC90242.1"/>
    <property type="molecule type" value="Genomic_DNA"/>
</dbReference>
<proteinExistence type="inferred from homology"/>
<reference evidence="10" key="1">
    <citation type="journal article" date="2019" name="Int. J. Syst. Evol. Microbiol.">
        <title>The Global Catalogue of Microorganisms (GCM) 10K type strain sequencing project: providing services to taxonomists for standard genome sequencing and annotation.</title>
        <authorList>
            <consortium name="The Broad Institute Genomics Platform"/>
            <consortium name="The Broad Institute Genome Sequencing Center for Infectious Disease"/>
            <person name="Wu L."/>
            <person name="Ma J."/>
        </authorList>
    </citation>
    <scope>NUCLEOTIDE SEQUENCE [LARGE SCALE GENOMIC DNA]</scope>
    <source>
        <strain evidence="10">CGMCC 1.15480</strain>
    </source>
</reference>
<accession>A0ABQ1PAK8</accession>
<dbReference type="Pfam" id="PF09335">
    <property type="entry name" value="VTT_dom"/>
    <property type="match status" value="1"/>
</dbReference>
<keyword evidence="10" id="KW-1185">Reference proteome</keyword>
<evidence type="ECO:0000256" key="2">
    <source>
        <dbReference type="ARBA" id="ARBA00010792"/>
    </source>
</evidence>
<comment type="similarity">
    <text evidence="2">Belongs to the DedA family.</text>
</comment>
<protein>
    <submittedName>
        <fullName evidence="9">Membrane protein</fullName>
    </submittedName>
</protein>
<keyword evidence="3" id="KW-1003">Cell membrane</keyword>
<feature type="domain" description="VTT" evidence="8">
    <location>
        <begin position="26"/>
        <end position="151"/>
    </location>
</feature>
<comment type="caution">
    <text evidence="9">The sequence shown here is derived from an EMBL/GenBank/DDBJ whole genome shotgun (WGS) entry which is preliminary data.</text>
</comment>
<evidence type="ECO:0000256" key="6">
    <source>
        <dbReference type="ARBA" id="ARBA00023136"/>
    </source>
</evidence>
<dbReference type="PANTHER" id="PTHR42709:SF6">
    <property type="entry name" value="UNDECAPRENYL PHOSPHATE TRANSPORTER A"/>
    <property type="match status" value="1"/>
</dbReference>
<comment type="subcellular location">
    <subcellularLocation>
        <location evidence="1">Cell membrane</location>
        <topology evidence="1">Multi-pass membrane protein</topology>
    </subcellularLocation>
</comment>
<evidence type="ECO:0000313" key="9">
    <source>
        <dbReference type="EMBL" id="GGC90242.1"/>
    </source>
</evidence>
<organism evidence="9 10">
    <name type="scientific">Tersicoccus solisilvae</name>
    <dbReference type="NCBI Taxonomy" id="1882339"/>
    <lineage>
        <taxon>Bacteria</taxon>
        <taxon>Bacillati</taxon>
        <taxon>Actinomycetota</taxon>
        <taxon>Actinomycetes</taxon>
        <taxon>Micrococcales</taxon>
        <taxon>Micrococcaceae</taxon>
        <taxon>Tersicoccus</taxon>
    </lineage>
</organism>
<evidence type="ECO:0000313" key="10">
    <source>
        <dbReference type="Proteomes" id="UP000597761"/>
    </source>
</evidence>
<evidence type="ECO:0000256" key="3">
    <source>
        <dbReference type="ARBA" id="ARBA00022475"/>
    </source>
</evidence>
<evidence type="ECO:0000256" key="4">
    <source>
        <dbReference type="ARBA" id="ARBA00022692"/>
    </source>
</evidence>
<keyword evidence="5 7" id="KW-1133">Transmembrane helix</keyword>
<sequence length="193" mass="20378">MLASFLPVLYPAILVAVAIDAFIPPLPAEILTITAGAMSAHRDADPLLTWIAAFLGCWIGDLAVYLLFRRELTGLLVRWRWGRAVRRQLDAAIARAGRSATDAALIAVRFLPGGRTASMAAAGISRVPGRRVVVLDGVGSALWAVWTVGLGFVTGTAVDLPVWAGSLIGSGIGLISGTVIAGVLAWRSRRARR</sequence>
<evidence type="ECO:0000259" key="8">
    <source>
        <dbReference type="Pfam" id="PF09335"/>
    </source>
</evidence>
<keyword evidence="4 7" id="KW-0812">Transmembrane</keyword>
<keyword evidence="6 7" id="KW-0472">Membrane</keyword>
<evidence type="ECO:0000256" key="5">
    <source>
        <dbReference type="ARBA" id="ARBA00022989"/>
    </source>
</evidence>
<dbReference type="InterPro" id="IPR051311">
    <property type="entry name" value="DedA_domain"/>
</dbReference>
<gene>
    <name evidence="9" type="ORF">GCM10011512_16470</name>
</gene>
<feature type="transmembrane region" description="Helical" evidence="7">
    <location>
        <begin position="160"/>
        <end position="186"/>
    </location>
</feature>